<protein>
    <submittedName>
        <fullName evidence="10">Cytosolic Fe-S cluster assembly factor CFD1</fullName>
    </submittedName>
</protein>
<keyword evidence="6 9" id="KW-0067">ATP-binding</keyword>
<dbReference type="InterPro" id="IPR027417">
    <property type="entry name" value="P-loop_NTPase"/>
</dbReference>
<dbReference type="RefSeq" id="XP_007836415.1">
    <property type="nucleotide sequence ID" value="XM_007838224.1"/>
</dbReference>
<organism evidence="10 11">
    <name type="scientific">Pestalotiopsis fici (strain W106-1 / CGMCC3.15140)</name>
    <dbReference type="NCBI Taxonomy" id="1229662"/>
    <lineage>
        <taxon>Eukaryota</taxon>
        <taxon>Fungi</taxon>
        <taxon>Dikarya</taxon>
        <taxon>Ascomycota</taxon>
        <taxon>Pezizomycotina</taxon>
        <taxon>Sordariomycetes</taxon>
        <taxon>Xylariomycetidae</taxon>
        <taxon>Amphisphaeriales</taxon>
        <taxon>Sporocadaceae</taxon>
        <taxon>Pestalotiopsis</taxon>
    </lineage>
</organism>
<keyword evidence="7 9" id="KW-0408">Iron</keyword>
<dbReference type="InterPro" id="IPR019591">
    <property type="entry name" value="Mrp/NBP35_ATP-bd"/>
</dbReference>
<feature type="binding site" evidence="9">
    <location>
        <position position="199"/>
    </location>
    <ligand>
        <name>[4Fe-4S] cluster</name>
        <dbReference type="ChEBI" id="CHEBI:49883"/>
        <note>ligand shared between dimeric partners</note>
    </ligand>
</feature>
<evidence type="ECO:0000256" key="4">
    <source>
        <dbReference type="ARBA" id="ARBA00022723"/>
    </source>
</evidence>
<dbReference type="FunCoup" id="W3X142">
    <property type="interactions" value="149"/>
</dbReference>
<comment type="subcellular location">
    <subcellularLocation>
        <location evidence="1 9">Cytoplasm</location>
    </subcellularLocation>
</comment>
<dbReference type="InParanoid" id="W3X142"/>
<proteinExistence type="inferred from homology"/>
<dbReference type="GO" id="GO:0051539">
    <property type="term" value="F:4 iron, 4 sulfur cluster binding"/>
    <property type="evidence" value="ECO:0007669"/>
    <property type="project" value="UniProtKB-UniRule"/>
</dbReference>
<dbReference type="OMA" id="WIPVFAD"/>
<dbReference type="Pfam" id="PF10609">
    <property type="entry name" value="ParA"/>
    <property type="match status" value="1"/>
</dbReference>
<dbReference type="GO" id="GO:0002098">
    <property type="term" value="P:tRNA wobble uridine modification"/>
    <property type="evidence" value="ECO:0007669"/>
    <property type="project" value="EnsemblFungi"/>
</dbReference>
<evidence type="ECO:0000256" key="9">
    <source>
        <dbReference type="HAMAP-Rule" id="MF_03039"/>
    </source>
</evidence>
<reference evidence="11" key="1">
    <citation type="journal article" date="2015" name="BMC Genomics">
        <title>Genomic and transcriptomic analysis of the endophytic fungus Pestalotiopsis fici reveals its lifestyle and high potential for synthesis of natural products.</title>
        <authorList>
            <person name="Wang X."/>
            <person name="Zhang X."/>
            <person name="Liu L."/>
            <person name="Xiang M."/>
            <person name="Wang W."/>
            <person name="Sun X."/>
            <person name="Che Y."/>
            <person name="Guo L."/>
            <person name="Liu G."/>
            <person name="Guo L."/>
            <person name="Wang C."/>
            <person name="Yin W.B."/>
            <person name="Stadler M."/>
            <person name="Zhang X."/>
            <person name="Liu X."/>
        </authorList>
    </citation>
    <scope>NUCLEOTIDE SEQUENCE [LARGE SCALE GENOMIC DNA]</scope>
    <source>
        <strain evidence="11">W106-1 / CGMCC3.15140</strain>
    </source>
</reference>
<dbReference type="GeneID" id="19274656"/>
<dbReference type="EMBL" id="KI912114">
    <property type="protein sequence ID" value="ETS79790.1"/>
    <property type="molecule type" value="Genomic_DNA"/>
</dbReference>
<keyword evidence="8 9" id="KW-0411">Iron-sulfur</keyword>
<evidence type="ECO:0000256" key="1">
    <source>
        <dbReference type="ARBA" id="ARBA00004496"/>
    </source>
</evidence>
<gene>
    <name evidence="10" type="ORF">PFICI_09643</name>
</gene>
<evidence type="ECO:0000256" key="3">
    <source>
        <dbReference type="ARBA" id="ARBA00022490"/>
    </source>
</evidence>
<dbReference type="GO" id="GO:0140663">
    <property type="term" value="F:ATP-dependent FeS chaperone activity"/>
    <property type="evidence" value="ECO:0007669"/>
    <property type="project" value="InterPro"/>
</dbReference>
<evidence type="ECO:0000256" key="5">
    <source>
        <dbReference type="ARBA" id="ARBA00022741"/>
    </source>
</evidence>
<dbReference type="AlphaFoldDB" id="W3X142"/>
<dbReference type="GO" id="GO:1904564">
    <property type="term" value="C:cytosolic [4Fe-4S] assembly scaffold complex"/>
    <property type="evidence" value="ECO:0007669"/>
    <property type="project" value="EnsemblFungi"/>
</dbReference>
<evidence type="ECO:0000313" key="11">
    <source>
        <dbReference type="Proteomes" id="UP000030651"/>
    </source>
</evidence>
<name>W3X142_PESFW</name>
<dbReference type="CDD" id="cd02037">
    <property type="entry name" value="Mrp_NBP35"/>
    <property type="match status" value="1"/>
</dbReference>
<keyword evidence="2 9" id="KW-0004">4Fe-4S</keyword>
<dbReference type="PROSITE" id="PS01215">
    <property type="entry name" value="MRP"/>
    <property type="match status" value="1"/>
</dbReference>
<dbReference type="OrthoDB" id="1741334at2759"/>
<evidence type="ECO:0000256" key="2">
    <source>
        <dbReference type="ARBA" id="ARBA00022485"/>
    </source>
</evidence>
<dbReference type="HAMAP" id="MF_02040">
    <property type="entry name" value="Mrp_NBP35"/>
    <property type="match status" value="1"/>
</dbReference>
<dbReference type="InterPro" id="IPR000808">
    <property type="entry name" value="Mrp-like_CS"/>
</dbReference>
<dbReference type="Gene3D" id="3.40.50.300">
    <property type="entry name" value="P-loop containing nucleotide triphosphate hydrolases"/>
    <property type="match status" value="1"/>
</dbReference>
<sequence length="302" mass="31959">MSLAQVKHIVLVLSGKGGVGKSSVTTQLALSLSLAGHSVGVLDVDLTGPSMPRMFNIEDAKVTQAPGGWLPVPVHESNPDAGVGELRCMSLGFLLRGRGDAVVWRGPKKTAMVRQFLSDVLWGDVDYLLIDTPPGTSDEHISLAETLLKDAKPGQVAGAVVVTTPQAVATADVRKELNFCSKTGIPVIGVVENMAGFVCPNCAECTNIFSKGGGQVMAQEFSVRFLDAVPIDPQFVMLIETGTTPTYPQGTLINGQDFSHGSGQHADGPATKDASLLAEKYRNCSLEPIFRKITRDMITAIG</sequence>
<dbReference type="InterPro" id="IPR033756">
    <property type="entry name" value="YlxH/NBP35"/>
</dbReference>
<dbReference type="STRING" id="1229662.W3X142"/>
<feature type="binding site" evidence="9">
    <location>
        <begin position="15"/>
        <end position="22"/>
    </location>
    <ligand>
        <name>ATP</name>
        <dbReference type="ChEBI" id="CHEBI:30616"/>
    </ligand>
</feature>
<comment type="function">
    <text evidence="9">Component of the cytosolic iron-sulfur (Fe/S) protein assembly (CIA) machinery. Required for maturation of extramitochondrial Fe-S proteins. The NBP35-CFD1 heterotetramer forms a Fe-S scaffold complex, mediating the de novo assembly of an Fe-S cluster and its transfer to target apoproteins.</text>
</comment>
<dbReference type="HOGENOM" id="CLU_024839_0_1_1"/>
<dbReference type="SUPFAM" id="SSF52540">
    <property type="entry name" value="P-loop containing nucleoside triphosphate hydrolases"/>
    <property type="match status" value="1"/>
</dbReference>
<evidence type="ECO:0000256" key="7">
    <source>
        <dbReference type="ARBA" id="ARBA00023004"/>
    </source>
</evidence>
<keyword evidence="3 9" id="KW-0963">Cytoplasm</keyword>
<accession>W3X142</accession>
<evidence type="ECO:0000256" key="6">
    <source>
        <dbReference type="ARBA" id="ARBA00022840"/>
    </source>
</evidence>
<dbReference type="KEGG" id="pfy:PFICI_09643"/>
<evidence type="ECO:0000313" key="10">
    <source>
        <dbReference type="EMBL" id="ETS79790.1"/>
    </source>
</evidence>
<dbReference type="PANTHER" id="PTHR23264">
    <property type="entry name" value="NUCLEOTIDE-BINDING PROTEIN NBP35 YEAST -RELATED"/>
    <property type="match status" value="1"/>
</dbReference>
<dbReference type="GO" id="GO:0046872">
    <property type="term" value="F:metal ion binding"/>
    <property type="evidence" value="ECO:0007669"/>
    <property type="project" value="UniProtKB-KW"/>
</dbReference>
<keyword evidence="4 9" id="KW-0479">Metal-binding</keyword>
<dbReference type="GO" id="GO:0005829">
    <property type="term" value="C:cytosol"/>
    <property type="evidence" value="ECO:0007669"/>
    <property type="project" value="EnsemblFungi"/>
</dbReference>
<dbReference type="PANTHER" id="PTHR23264:SF19">
    <property type="entry name" value="CYTOSOLIC FE-S CLUSTER ASSEMBLY FACTOR NUBP2"/>
    <property type="match status" value="1"/>
</dbReference>
<keyword evidence="5 9" id="KW-0547">Nucleotide-binding</keyword>
<dbReference type="Proteomes" id="UP000030651">
    <property type="component" value="Unassembled WGS sequence"/>
</dbReference>
<dbReference type="HAMAP" id="MF_03039">
    <property type="entry name" value="NUBP2"/>
    <property type="match status" value="1"/>
</dbReference>
<dbReference type="GO" id="GO:0005524">
    <property type="term" value="F:ATP binding"/>
    <property type="evidence" value="ECO:0007669"/>
    <property type="project" value="UniProtKB-KW"/>
</dbReference>
<dbReference type="GO" id="GO:0016887">
    <property type="term" value="F:ATP hydrolysis activity"/>
    <property type="evidence" value="ECO:0007669"/>
    <property type="project" value="EnsemblFungi"/>
</dbReference>
<dbReference type="eggNOG" id="KOG3022">
    <property type="taxonomic scope" value="Eukaryota"/>
</dbReference>
<comment type="similarity">
    <text evidence="9">Belongs to the Mrp/NBP35 ATP-binding proteins family. NUBP2/CFD1 subfamily.</text>
</comment>
<dbReference type="GO" id="GO:0016226">
    <property type="term" value="P:iron-sulfur cluster assembly"/>
    <property type="evidence" value="ECO:0007669"/>
    <property type="project" value="UniProtKB-UniRule"/>
</dbReference>
<keyword evidence="11" id="KW-1185">Reference proteome</keyword>
<feature type="binding site" evidence="9">
    <location>
        <position position="202"/>
    </location>
    <ligand>
        <name>[4Fe-4S] cluster</name>
        <dbReference type="ChEBI" id="CHEBI:49883"/>
        <note>ligand shared between dimeric partners</note>
    </ligand>
</feature>
<dbReference type="InterPro" id="IPR028600">
    <property type="entry name" value="NUBP2/Cfd1_eukaryotes"/>
</dbReference>
<dbReference type="FunFam" id="3.40.50.300:FF:001300">
    <property type="entry name" value="Cytosolic Fe-S cluster assembly factor CFD1"/>
    <property type="match status" value="1"/>
</dbReference>
<evidence type="ECO:0000256" key="8">
    <source>
        <dbReference type="ARBA" id="ARBA00023014"/>
    </source>
</evidence>